<reference evidence="3" key="1">
    <citation type="journal article" date="2023" name="Commun. Biol.">
        <title>Genome analysis of Parmales, the sister group of diatoms, reveals the evolutionary specialization of diatoms from phago-mixotrophs to photoautotrophs.</title>
        <authorList>
            <person name="Ban H."/>
            <person name="Sato S."/>
            <person name="Yoshikawa S."/>
            <person name="Yamada K."/>
            <person name="Nakamura Y."/>
            <person name="Ichinomiya M."/>
            <person name="Sato N."/>
            <person name="Blanc-Mathieu R."/>
            <person name="Endo H."/>
            <person name="Kuwata A."/>
            <person name="Ogata H."/>
        </authorList>
    </citation>
    <scope>NUCLEOTIDE SEQUENCE [LARGE SCALE GENOMIC DNA]</scope>
</reference>
<evidence type="ECO:0000313" key="3">
    <source>
        <dbReference type="Proteomes" id="UP001165065"/>
    </source>
</evidence>
<accession>A0A9W7GJD4</accession>
<dbReference type="OrthoDB" id="10250354at2759"/>
<gene>
    <name evidence="2" type="ORF">TrCOL_g2546</name>
</gene>
<feature type="compositionally biased region" description="Gly residues" evidence="1">
    <location>
        <begin position="1"/>
        <end position="20"/>
    </location>
</feature>
<sequence>MFFGGGFGGKPSSGYNGGKGRNSEGLRNGAKQTRQLLSELPDDVAMLGAKKFPNKSSRYLWIVRYIRPSELKVSGSKTRLIDEITRITRTAKHAGWRVGVVDCGGREEEFCGKGHRRGYKWTTFEGLGGETELDLGDGSNRRLGDEKLKEVLKGRIPEGTVVDVNRVSKLKRVAGKEGGITAVLLTDKYDVPGAWVKISYKDREMGTFVVARGKNLEMGKEFGVKKYPVVVVIRGMGEGKEWEVLGKKEGKDGIEEWLVNTMEEKGGEKGGGGRNKKRRRVR</sequence>
<comment type="caution">
    <text evidence="2">The sequence shown here is derived from an EMBL/GenBank/DDBJ whole genome shotgun (WGS) entry which is preliminary data.</text>
</comment>
<keyword evidence="3" id="KW-1185">Reference proteome</keyword>
<protein>
    <submittedName>
        <fullName evidence="2">Uncharacterized protein</fullName>
    </submittedName>
</protein>
<evidence type="ECO:0000313" key="2">
    <source>
        <dbReference type="EMBL" id="GMI46876.1"/>
    </source>
</evidence>
<feature type="region of interest" description="Disordered" evidence="1">
    <location>
        <begin position="261"/>
        <end position="282"/>
    </location>
</feature>
<organism evidence="2 3">
    <name type="scientific">Triparma columacea</name>
    <dbReference type="NCBI Taxonomy" id="722753"/>
    <lineage>
        <taxon>Eukaryota</taxon>
        <taxon>Sar</taxon>
        <taxon>Stramenopiles</taxon>
        <taxon>Ochrophyta</taxon>
        <taxon>Bolidophyceae</taxon>
        <taxon>Parmales</taxon>
        <taxon>Triparmaceae</taxon>
        <taxon>Triparma</taxon>
    </lineage>
</organism>
<evidence type="ECO:0000256" key="1">
    <source>
        <dbReference type="SAM" id="MobiDB-lite"/>
    </source>
</evidence>
<proteinExistence type="predicted"/>
<dbReference type="EMBL" id="BRYA01000318">
    <property type="protein sequence ID" value="GMI46876.1"/>
    <property type="molecule type" value="Genomic_DNA"/>
</dbReference>
<dbReference type="AlphaFoldDB" id="A0A9W7GJD4"/>
<dbReference type="Proteomes" id="UP001165065">
    <property type="component" value="Unassembled WGS sequence"/>
</dbReference>
<feature type="region of interest" description="Disordered" evidence="1">
    <location>
        <begin position="1"/>
        <end position="26"/>
    </location>
</feature>
<name>A0A9W7GJD4_9STRA</name>